<protein>
    <submittedName>
        <fullName evidence="2">Putative competence F-like protein</fullName>
    </submittedName>
</protein>
<proteinExistence type="inferred from homology"/>
<gene>
    <name evidence="2" type="ORF">RAT170B_1513</name>
</gene>
<accession>A0A0F3RDA4</accession>
<dbReference type="PANTHER" id="PTHR47505:SF1">
    <property type="entry name" value="DNA UTILIZATION PROTEIN YHGH"/>
    <property type="match status" value="1"/>
</dbReference>
<name>A0A0F3RDA4_9RICK</name>
<dbReference type="CDD" id="cd06223">
    <property type="entry name" value="PRTases_typeI"/>
    <property type="match status" value="1"/>
</dbReference>
<dbReference type="Proteomes" id="UP000033736">
    <property type="component" value="Unassembled WGS sequence"/>
</dbReference>
<sequence>MYNPAYILAMEIVKVTDKMLKADILTKAKWTKSQTFLSRKQHKNNIKGSIKFNTKYNIVSKKILLGDDVVTTAVTVNECAKILLQAGGGVGQSLKCCYDITSLQGDVVVYIEKHTRCHPVA</sequence>
<dbReference type="AlphaFoldDB" id="A0A0F3RDA4"/>
<dbReference type="EMBL" id="LAOQ01000007">
    <property type="protein sequence ID" value="KJW03986.1"/>
    <property type="molecule type" value="Genomic_DNA"/>
</dbReference>
<dbReference type="Gene3D" id="3.40.50.2020">
    <property type="match status" value="1"/>
</dbReference>
<evidence type="ECO:0000313" key="3">
    <source>
        <dbReference type="Proteomes" id="UP000033736"/>
    </source>
</evidence>
<reference evidence="2 3" key="1">
    <citation type="submission" date="2015-01" db="EMBL/GenBank/DDBJ databases">
        <title>Genome Sequencing of Rickettsiales /home/snadendla/prok_pipe/test/illegal_ec_num.txt.</title>
        <authorList>
            <person name="Daugherty S.C."/>
            <person name="Su Q."/>
            <person name="Abolude K."/>
            <person name="Beier-Sexton M."/>
            <person name="Carlyon J.A."/>
            <person name="Carter R."/>
            <person name="Day N.P."/>
            <person name="Dumler S.J."/>
            <person name="Dyachenko V."/>
            <person name="Godinez A."/>
            <person name="Kurtti T.J."/>
            <person name="Lichay M."/>
            <person name="Mullins K.E."/>
            <person name="Ott S."/>
            <person name="Pappas-Brown V."/>
            <person name="Paris D.H."/>
            <person name="Patel P."/>
            <person name="Richards A.L."/>
            <person name="Sadzewicz L."/>
            <person name="Sears K."/>
            <person name="Seidman D."/>
            <person name="Sengamalay N."/>
            <person name="Stenos J."/>
            <person name="Tallon L.J."/>
            <person name="Vincent G."/>
            <person name="Fraser C.M."/>
            <person name="Munderloh U."/>
            <person name="Dunning-Hotopp J.C."/>
        </authorList>
    </citation>
    <scope>NUCLEOTIDE SEQUENCE [LARGE SCALE GENOMIC DNA]</scope>
    <source>
        <strain evidence="2 3">T170-B</strain>
    </source>
</reference>
<dbReference type="InterPro" id="IPR000836">
    <property type="entry name" value="PRTase_dom"/>
</dbReference>
<dbReference type="RefSeq" id="WP_045805980.1">
    <property type="nucleotide sequence ID" value="NZ_LAOQ01000007.1"/>
</dbReference>
<evidence type="ECO:0000256" key="1">
    <source>
        <dbReference type="ARBA" id="ARBA00008007"/>
    </source>
</evidence>
<dbReference type="InterPro" id="IPR029057">
    <property type="entry name" value="PRTase-like"/>
</dbReference>
<keyword evidence="3" id="KW-1185">Reference proteome</keyword>
<dbReference type="SUPFAM" id="SSF53271">
    <property type="entry name" value="PRTase-like"/>
    <property type="match status" value="1"/>
</dbReference>
<organism evidence="2 3">
    <name type="scientific">Rickettsia argasii T170-B</name>
    <dbReference type="NCBI Taxonomy" id="1268837"/>
    <lineage>
        <taxon>Bacteria</taxon>
        <taxon>Pseudomonadati</taxon>
        <taxon>Pseudomonadota</taxon>
        <taxon>Alphaproteobacteria</taxon>
        <taxon>Rickettsiales</taxon>
        <taxon>Rickettsiaceae</taxon>
        <taxon>Rickettsieae</taxon>
        <taxon>Rickettsia</taxon>
        <taxon>spotted fever group</taxon>
    </lineage>
</organism>
<dbReference type="PANTHER" id="PTHR47505">
    <property type="entry name" value="DNA UTILIZATION PROTEIN YHGH"/>
    <property type="match status" value="1"/>
</dbReference>
<evidence type="ECO:0000313" key="2">
    <source>
        <dbReference type="EMBL" id="KJW03986.1"/>
    </source>
</evidence>
<dbReference type="PATRIC" id="fig|1268837.3.peg.1739"/>
<comment type="similarity">
    <text evidence="1">Belongs to the ComF/GntX family.</text>
</comment>
<comment type="caution">
    <text evidence="2">The sequence shown here is derived from an EMBL/GenBank/DDBJ whole genome shotgun (WGS) entry which is preliminary data.</text>
</comment>
<dbReference type="InterPro" id="IPR051910">
    <property type="entry name" value="ComF/GntX_DNA_util-trans"/>
</dbReference>